<sequence>MRWWLGMALLWSGMALFGYDFSRCGERIALSSEKVGDSYGLAIDEKRLLHYSKTPPKGYKILKSDPYVGLYLLEAKKPKVPLELRDITPETMEDILGAGTPEGFMEGNITQRMSGLLAYARFSQKSPPNSIISSICYQIYGLGVGGNEFIESSYIKRFLEQKRVQYGDLLIRFEKNRREPVVALIDPFIEENLFRLGDRVLSLEGRAIGSRSELENQIYGLAPGREVRVSVMREGEVVSFETRVYPRIGGMLLPDHLLERVGLRFSQDWSLQAAHKMQGRGLENLQAGDQILRVNGIDMPQGEEGLRLLSRFASEEMSWLIRRGEFEFFIKVNKKPKNAED</sequence>
<accession>O34248</accession>
<dbReference type="Gene3D" id="2.30.42.10">
    <property type="match status" value="1"/>
</dbReference>
<dbReference type="InterPro" id="IPR036034">
    <property type="entry name" value="PDZ_sf"/>
</dbReference>
<organism evidence="3">
    <name type="scientific">Wolinella succinogenes</name>
    <dbReference type="NCBI Taxonomy" id="844"/>
    <lineage>
        <taxon>Bacteria</taxon>
        <taxon>Pseudomonadati</taxon>
        <taxon>Campylobacterota</taxon>
        <taxon>Epsilonproteobacteria</taxon>
        <taxon>Campylobacterales</taxon>
        <taxon>Helicobacteraceae</taxon>
        <taxon>Wolinella</taxon>
    </lineage>
</organism>
<dbReference type="OrthoDB" id="5338305at2"/>
<evidence type="ECO:0000313" key="3">
    <source>
        <dbReference type="EMBL" id="CAA05824.1"/>
    </source>
</evidence>
<dbReference type="OMA" id="NICYQML"/>
<dbReference type="Pfam" id="PF24314">
    <property type="entry name" value="DUF7488"/>
    <property type="match status" value="1"/>
</dbReference>
<dbReference type="EMBL" id="AJ003049">
    <property type="protein sequence ID" value="CAA05824.1"/>
    <property type="molecule type" value="Genomic_DNA"/>
</dbReference>
<feature type="domain" description="PDZ" evidence="1">
    <location>
        <begin position="167"/>
        <end position="244"/>
    </location>
</feature>
<dbReference type="SUPFAM" id="SSF50156">
    <property type="entry name" value="PDZ domain-like"/>
    <property type="match status" value="1"/>
</dbReference>
<dbReference type="InterPro" id="IPR001478">
    <property type="entry name" value="PDZ"/>
</dbReference>
<dbReference type="AlphaFoldDB" id="O34248"/>
<dbReference type="SMR" id="O34248"/>
<evidence type="ECO:0000259" key="1">
    <source>
        <dbReference type="Pfam" id="PF13180"/>
    </source>
</evidence>
<protein>
    <submittedName>
        <fullName evidence="3">Orf341 protein</fullName>
    </submittedName>
</protein>
<evidence type="ECO:0000259" key="2">
    <source>
        <dbReference type="Pfam" id="PF24314"/>
    </source>
</evidence>
<dbReference type="Pfam" id="PF13180">
    <property type="entry name" value="PDZ_2"/>
    <property type="match status" value="1"/>
</dbReference>
<dbReference type="KEGG" id="wsu:WS1680"/>
<gene>
    <name evidence="3" type="primary">orf341</name>
</gene>
<name>O34248_WOLSC</name>
<dbReference type="InterPro" id="IPR055911">
    <property type="entry name" value="DUF7488"/>
</dbReference>
<dbReference type="RefSeq" id="WP_011139491.1">
    <property type="nucleotide sequence ID" value="NZ_LR134366.1"/>
</dbReference>
<feature type="domain" description="DUF7488" evidence="2">
    <location>
        <begin position="18"/>
        <end position="162"/>
    </location>
</feature>
<reference evidence="3" key="1">
    <citation type="journal article" date="1998" name="Arch. Microbiol.">
        <title>Two membrane anchors of Wolinella succinogenes hydrogenase and their function in fumarate and polysulfide respiration.</title>
        <authorList>
            <person name="Gross R."/>
            <person name="Simon J."/>
            <person name="Theis F."/>
            <person name="Kroeger A."/>
        </authorList>
    </citation>
    <scope>NUCLEOTIDE SEQUENCE</scope>
</reference>
<proteinExistence type="predicted"/>